<dbReference type="AlphaFoldDB" id="A0A4Y9VU74"/>
<comment type="subcellular location">
    <subcellularLocation>
        <location evidence="1">Cell envelope</location>
    </subcellularLocation>
</comment>
<dbReference type="InterPro" id="IPR017937">
    <property type="entry name" value="Thioredoxin_CS"/>
</dbReference>
<keyword evidence="2" id="KW-0201">Cytochrome c-type biogenesis</keyword>
<proteinExistence type="predicted"/>
<dbReference type="Proteomes" id="UP000297706">
    <property type="component" value="Unassembled WGS sequence"/>
</dbReference>
<evidence type="ECO:0000256" key="2">
    <source>
        <dbReference type="ARBA" id="ARBA00022748"/>
    </source>
</evidence>
<evidence type="ECO:0000313" key="5">
    <source>
        <dbReference type="EMBL" id="TFW72227.1"/>
    </source>
</evidence>
<evidence type="ECO:0000256" key="1">
    <source>
        <dbReference type="ARBA" id="ARBA00004196"/>
    </source>
</evidence>
<dbReference type="GO" id="GO:0017004">
    <property type="term" value="P:cytochrome complex assembly"/>
    <property type="evidence" value="ECO:0007669"/>
    <property type="project" value="UniProtKB-KW"/>
</dbReference>
<dbReference type="PROSITE" id="PS51352">
    <property type="entry name" value="THIOREDOXIN_2"/>
    <property type="match status" value="1"/>
</dbReference>
<dbReference type="PANTHER" id="PTHR42852:SF18">
    <property type="entry name" value="CHROMOSOME UNDETERMINED SCAFFOLD_47, WHOLE GENOME SHOTGUN SEQUENCE"/>
    <property type="match status" value="1"/>
</dbReference>
<dbReference type="EMBL" id="PQVH01000006">
    <property type="protein sequence ID" value="TFW72227.1"/>
    <property type="molecule type" value="Genomic_DNA"/>
</dbReference>
<keyword evidence="3" id="KW-0676">Redox-active center</keyword>
<dbReference type="SUPFAM" id="SSF52833">
    <property type="entry name" value="Thioredoxin-like"/>
    <property type="match status" value="1"/>
</dbReference>
<name>A0A4Y9VU74_9PROT</name>
<organism evidence="5 6">
    <name type="scientific">Methylotenera oryzisoli</name>
    <dbReference type="NCBI Taxonomy" id="2080758"/>
    <lineage>
        <taxon>Bacteria</taxon>
        <taxon>Pseudomonadati</taxon>
        <taxon>Pseudomonadota</taxon>
        <taxon>Betaproteobacteria</taxon>
        <taxon>Nitrosomonadales</taxon>
        <taxon>Methylophilaceae</taxon>
        <taxon>Methylotenera</taxon>
    </lineage>
</organism>
<evidence type="ECO:0000259" key="4">
    <source>
        <dbReference type="PROSITE" id="PS51352"/>
    </source>
</evidence>
<dbReference type="InterPro" id="IPR036249">
    <property type="entry name" value="Thioredoxin-like_sf"/>
</dbReference>
<dbReference type="Pfam" id="PF08534">
    <property type="entry name" value="Redoxin"/>
    <property type="match status" value="1"/>
</dbReference>
<dbReference type="PANTHER" id="PTHR42852">
    <property type="entry name" value="THIOL:DISULFIDE INTERCHANGE PROTEIN DSBE"/>
    <property type="match status" value="1"/>
</dbReference>
<dbReference type="GO" id="GO:0015036">
    <property type="term" value="F:disulfide oxidoreductase activity"/>
    <property type="evidence" value="ECO:0007669"/>
    <property type="project" value="UniProtKB-ARBA"/>
</dbReference>
<reference evidence="5 6" key="1">
    <citation type="submission" date="2018-02" db="EMBL/GenBank/DDBJ databases">
        <title>A novel lanthanide dependent methylotroph, Methylotenera sp. La3113.</title>
        <authorList>
            <person name="Lv H."/>
            <person name="Tani A."/>
        </authorList>
    </citation>
    <scope>NUCLEOTIDE SEQUENCE [LARGE SCALE GENOMIC DNA]</scope>
    <source>
        <strain evidence="5 6">La3113</strain>
    </source>
</reference>
<evidence type="ECO:0000256" key="3">
    <source>
        <dbReference type="ARBA" id="ARBA00023284"/>
    </source>
</evidence>
<accession>A0A4Y9VU74</accession>
<dbReference type="RefSeq" id="WP_135276769.1">
    <property type="nucleotide sequence ID" value="NZ_PQVH01000006.1"/>
</dbReference>
<keyword evidence="6" id="KW-1185">Reference proteome</keyword>
<feature type="domain" description="Thioredoxin" evidence="4">
    <location>
        <begin position="35"/>
        <end position="176"/>
    </location>
</feature>
<protein>
    <submittedName>
        <fullName evidence="5">Redoxin</fullName>
    </submittedName>
</protein>
<evidence type="ECO:0000313" key="6">
    <source>
        <dbReference type="Proteomes" id="UP000297706"/>
    </source>
</evidence>
<dbReference type="Gene3D" id="3.40.30.10">
    <property type="entry name" value="Glutaredoxin"/>
    <property type="match status" value="1"/>
</dbReference>
<dbReference type="PROSITE" id="PS00194">
    <property type="entry name" value="THIOREDOXIN_1"/>
    <property type="match status" value="1"/>
</dbReference>
<dbReference type="OrthoDB" id="9811352at2"/>
<dbReference type="InterPro" id="IPR013740">
    <property type="entry name" value="Redoxin"/>
</dbReference>
<dbReference type="InterPro" id="IPR013766">
    <property type="entry name" value="Thioredoxin_domain"/>
</dbReference>
<gene>
    <name evidence="5" type="ORF">C3Y98_03720</name>
</gene>
<dbReference type="CDD" id="cd02966">
    <property type="entry name" value="TlpA_like_family"/>
    <property type="match status" value="1"/>
</dbReference>
<dbReference type="GO" id="GO:0030313">
    <property type="term" value="C:cell envelope"/>
    <property type="evidence" value="ECO:0007669"/>
    <property type="project" value="UniProtKB-SubCell"/>
</dbReference>
<dbReference type="InterPro" id="IPR050553">
    <property type="entry name" value="Thioredoxin_ResA/DsbE_sf"/>
</dbReference>
<comment type="caution">
    <text evidence="5">The sequence shown here is derived from an EMBL/GenBank/DDBJ whole genome shotgun (WGS) entry which is preliminary data.</text>
</comment>
<sequence length="180" mass="19570">MLKSILKAFFFTALTFCLALSIAIAVRYFADPSDKPDSATLYAANLPDTSGKLQSLGQYQHKIIIVNFWATWCPPCRDEMPELIALQQSYQDKNVVVLGVALDDPALVADYLKATPVNYPIFASETAGSLLGEQLGNDKGVLPYTVIIDGDGKIISTHFGRITKAIIEANIKPLVSAPVH</sequence>